<reference evidence="1 2" key="1">
    <citation type="submission" date="2006-02" db="EMBL/GenBank/DDBJ databases">
        <authorList>
            <person name="Waterbury J."/>
            <person name="Ferriera S."/>
            <person name="Johnson J."/>
            <person name="Kravitz S."/>
            <person name="Halpern A."/>
            <person name="Remington K."/>
            <person name="Beeson K."/>
            <person name="Tran B."/>
            <person name="Rogers Y.-H."/>
            <person name="Friedman R."/>
            <person name="Venter J.C."/>
        </authorList>
    </citation>
    <scope>NUCLEOTIDE SEQUENCE [LARGE SCALE GENOMIC DNA]</scope>
    <source>
        <strain evidence="1 2">Nb-231</strain>
    </source>
</reference>
<evidence type="ECO:0000313" key="1">
    <source>
        <dbReference type="EMBL" id="EAR21674.1"/>
    </source>
</evidence>
<name>A4BRV3_9GAMM</name>
<protein>
    <submittedName>
        <fullName evidence="1">Transposase</fullName>
    </submittedName>
</protein>
<sequence length="107" mass="12084">MIPPAGSAAFVAAMERVLGVHRRPYDAMNSVVCMDETLRQLIRETHTPLPPGPGHLQRHDYEHERGGVCNIFMATEPLAGTRMAKIAQRKTKIDWAQFLPDYCRALR</sequence>
<dbReference type="Proteomes" id="UP000003374">
    <property type="component" value="Unassembled WGS sequence"/>
</dbReference>
<dbReference type="HOGENOM" id="CLU_146486_0_0_6"/>
<keyword evidence="2" id="KW-1185">Reference proteome</keyword>
<comment type="caution">
    <text evidence="1">The sequence shown here is derived from an EMBL/GenBank/DDBJ whole genome shotgun (WGS) entry which is preliminary data.</text>
</comment>
<accession>A4BRV3</accession>
<organism evidence="1 2">
    <name type="scientific">Nitrococcus mobilis Nb-231</name>
    <dbReference type="NCBI Taxonomy" id="314278"/>
    <lineage>
        <taxon>Bacteria</taxon>
        <taxon>Pseudomonadati</taxon>
        <taxon>Pseudomonadota</taxon>
        <taxon>Gammaproteobacteria</taxon>
        <taxon>Chromatiales</taxon>
        <taxon>Ectothiorhodospiraceae</taxon>
        <taxon>Nitrococcus</taxon>
    </lineage>
</organism>
<dbReference type="EMBL" id="AAOF01000007">
    <property type="protein sequence ID" value="EAR21674.1"/>
    <property type="molecule type" value="Genomic_DNA"/>
</dbReference>
<proteinExistence type="predicted"/>
<dbReference type="STRING" id="314278.NB231_02868"/>
<dbReference type="AlphaFoldDB" id="A4BRV3"/>
<gene>
    <name evidence="1" type="ORF">NB231_02868</name>
</gene>
<dbReference type="eggNOG" id="COG3335">
    <property type="taxonomic scope" value="Bacteria"/>
</dbReference>
<evidence type="ECO:0000313" key="2">
    <source>
        <dbReference type="Proteomes" id="UP000003374"/>
    </source>
</evidence>